<comment type="caution">
    <text evidence="4">The sequence shown here is derived from an EMBL/GenBank/DDBJ whole genome shotgun (WGS) entry which is preliminary data.</text>
</comment>
<dbReference type="AlphaFoldDB" id="A0A8J6PI71"/>
<dbReference type="PANTHER" id="PTHR43022">
    <property type="entry name" value="PROTEIN SMF"/>
    <property type="match status" value="1"/>
</dbReference>
<dbReference type="EMBL" id="JACVEL010000003">
    <property type="protein sequence ID" value="MBC9812066.1"/>
    <property type="molecule type" value="Genomic_DNA"/>
</dbReference>
<dbReference type="GO" id="GO:0009294">
    <property type="term" value="P:DNA-mediated transformation"/>
    <property type="evidence" value="ECO:0007669"/>
    <property type="project" value="InterPro"/>
</dbReference>
<protein>
    <submittedName>
        <fullName evidence="4">DNA-protecting protein DprA</fullName>
    </submittedName>
</protein>
<dbReference type="PANTHER" id="PTHR43022:SF1">
    <property type="entry name" value="PROTEIN SMF"/>
    <property type="match status" value="1"/>
</dbReference>
<dbReference type="Proteomes" id="UP000652681">
    <property type="component" value="Unassembled WGS sequence"/>
</dbReference>
<dbReference type="InterPro" id="IPR036390">
    <property type="entry name" value="WH_DNA-bd_sf"/>
</dbReference>
<dbReference type="SUPFAM" id="SSF46785">
    <property type="entry name" value="Winged helix' DNA-binding domain"/>
    <property type="match status" value="1"/>
</dbReference>
<dbReference type="Pfam" id="PF01047">
    <property type="entry name" value="MarR"/>
    <property type="match status" value="1"/>
</dbReference>
<evidence type="ECO:0000259" key="2">
    <source>
        <dbReference type="Pfam" id="PF01047"/>
    </source>
</evidence>
<proteinExistence type="inferred from homology"/>
<dbReference type="InterPro" id="IPR057666">
    <property type="entry name" value="DrpA_SLOG"/>
</dbReference>
<evidence type="ECO:0000256" key="1">
    <source>
        <dbReference type="ARBA" id="ARBA00006525"/>
    </source>
</evidence>
<dbReference type="SUPFAM" id="SSF102405">
    <property type="entry name" value="MCP/YpsA-like"/>
    <property type="match status" value="1"/>
</dbReference>
<dbReference type="Gene3D" id="1.10.10.10">
    <property type="entry name" value="Winged helix-like DNA-binding domain superfamily/Winged helix DNA-binding domain"/>
    <property type="match status" value="1"/>
</dbReference>
<feature type="domain" description="Smf/DprA SLOG" evidence="3">
    <location>
        <begin position="81"/>
        <end position="290"/>
    </location>
</feature>
<name>A0A8J6PI71_9FLAO</name>
<feature type="domain" description="HTH marR-type" evidence="2">
    <location>
        <begin position="308"/>
        <end position="356"/>
    </location>
</feature>
<evidence type="ECO:0000259" key="3">
    <source>
        <dbReference type="Pfam" id="PF02481"/>
    </source>
</evidence>
<dbReference type="GO" id="GO:0003700">
    <property type="term" value="F:DNA-binding transcription factor activity"/>
    <property type="evidence" value="ECO:0007669"/>
    <property type="project" value="InterPro"/>
</dbReference>
<evidence type="ECO:0000313" key="5">
    <source>
        <dbReference type="Proteomes" id="UP000652681"/>
    </source>
</evidence>
<dbReference type="InterPro" id="IPR003488">
    <property type="entry name" value="DprA"/>
</dbReference>
<gene>
    <name evidence="4" type="primary">dprA</name>
    <name evidence="4" type="ORF">H9Y05_06190</name>
</gene>
<dbReference type="Pfam" id="PF02481">
    <property type="entry name" value="DNA_processg_A"/>
    <property type="match status" value="1"/>
</dbReference>
<evidence type="ECO:0000313" key="4">
    <source>
        <dbReference type="EMBL" id="MBC9812066.1"/>
    </source>
</evidence>
<organism evidence="4 5">
    <name type="scientific">Taishania pollutisoli</name>
    <dbReference type="NCBI Taxonomy" id="2766479"/>
    <lineage>
        <taxon>Bacteria</taxon>
        <taxon>Pseudomonadati</taxon>
        <taxon>Bacteroidota</taxon>
        <taxon>Flavobacteriia</taxon>
        <taxon>Flavobacteriales</taxon>
        <taxon>Crocinitomicaceae</taxon>
        <taxon>Taishania</taxon>
    </lineage>
</organism>
<dbReference type="NCBIfam" id="TIGR00732">
    <property type="entry name" value="dprA"/>
    <property type="match status" value="1"/>
</dbReference>
<dbReference type="InterPro" id="IPR000835">
    <property type="entry name" value="HTH_MarR-typ"/>
</dbReference>
<comment type="similarity">
    <text evidence="1">Belongs to the DprA/Smf family.</text>
</comment>
<dbReference type="Gene3D" id="3.40.50.450">
    <property type="match status" value="1"/>
</dbReference>
<sequence length="365" mass="40965">MIYTKPHYQIALTQLHGFGSIKTKQLLQSVENEAAIFNLPLKNLAQQTGFSLNVLKKMKREEAIQESGKLLDLLEQHKIEFIFYTDPRYPRRLKQCEDAPLMLYTKGNIDLNNTRFVAIVGTRDASEYGKRICSELIQQFAGTNIVVVSGMAYGIDITIHQLCLQYGVETIGVMAHGLEIIYPQLHRSTAMKMLEKGGLISEYPPTTKPDRENFPMRNRIVAGMCDATIVVESKVKGGSLITAELANDYNRDVFAYPGNIFDENSEGCNVLISTNKAHLIRSGADFLKKMGWDLEVKHPVQRSVFPSLTQEELHIVRLLETQGQMNIDTMAMQLNVPSSALSVLLFQLEMNGLIASVPGNRCRLV</sequence>
<reference evidence="4" key="1">
    <citation type="submission" date="2020-09" db="EMBL/GenBank/DDBJ databases">
        <title>Taishania pollutisoli gen. nov., sp. nov., Isolated from Tetrabromobisphenol A-Contaminated Soil.</title>
        <authorList>
            <person name="Chen Q."/>
        </authorList>
    </citation>
    <scope>NUCLEOTIDE SEQUENCE</scope>
    <source>
        <strain evidence="4">CZZ-1</strain>
    </source>
</reference>
<accession>A0A8J6PI71</accession>
<dbReference type="InterPro" id="IPR036388">
    <property type="entry name" value="WH-like_DNA-bd_sf"/>
</dbReference>
<keyword evidence="5" id="KW-1185">Reference proteome</keyword>